<feature type="region of interest" description="Disordered" evidence="1">
    <location>
        <begin position="27"/>
        <end position="49"/>
    </location>
</feature>
<evidence type="ECO:0000256" key="1">
    <source>
        <dbReference type="SAM" id="MobiDB-lite"/>
    </source>
</evidence>
<dbReference type="AlphaFoldDB" id="A0AAV1XWV3"/>
<gene>
    <name evidence="3" type="ORF">LLUT_LOCUS27300</name>
</gene>
<protein>
    <recommendedName>
        <fullName evidence="2">Calmodulin-binding domain-containing protein</fullName>
    </recommendedName>
</protein>
<reference evidence="3 4" key="1">
    <citation type="submission" date="2024-03" db="EMBL/GenBank/DDBJ databases">
        <authorList>
            <person name="Martinez-Hernandez J."/>
        </authorList>
    </citation>
    <scope>NUCLEOTIDE SEQUENCE [LARGE SCALE GENOMIC DNA]</scope>
</reference>
<dbReference type="InterPro" id="IPR012417">
    <property type="entry name" value="CaM-bd_dom_pln"/>
</dbReference>
<name>A0AAV1XWV3_LUPLU</name>
<dbReference type="Proteomes" id="UP001497480">
    <property type="component" value="Unassembled WGS sequence"/>
</dbReference>
<dbReference type="GO" id="GO:0005516">
    <property type="term" value="F:calmodulin binding"/>
    <property type="evidence" value="ECO:0007669"/>
    <property type="project" value="InterPro"/>
</dbReference>
<dbReference type="PANTHER" id="PTHR33923:SF2">
    <property type="entry name" value="CALMODULIN-BINDING PROTEIN-RELATED"/>
    <property type="match status" value="1"/>
</dbReference>
<sequence length="764" mass="85718">MVQRKVPSKFDIQVDHVKSDKHLVNMKLSSSQHQDCKTRGPDMKKKIKSRSIKLSDLEALQKSYSPSKKNLHQSEKLSAPQKQQHMMRESDGSPNYMKPTSSSHAKKELFMVSLRNTQSGFSDPRKISSDSKAGCVVSSNKKAAKGLSRSSSLSLVRTLTKKTTSFKASRSCPRKLTRTSSMCATDKSTPQRATCSSTLKDSKFSSYLMLNSGETELDGTSVVKVCPYTYCSLNGHHHAPLPPLKSFVSQRRHLLKKKMSMKLMEALSPRIWKVPCEIENEGCDVEENVCDGKPVYDEIGMDIFIEIYPNGGEETGAEEIAELDFHKGIEDQENIKSTNEGDGMQVNSSVPDTPTKFEIDLEKNLKKAFDDVATEVDDEVSFFQEQSGGDSDLIDLACWFHEEISMGSYCSDESSFDGVNMEDVEMNGSDSKAIDMEWEDENCREFEDAGSAVFTGEDTGSKVESLSESSNNVSVIWLDNILSSYYVDITDEELEEANREESKCFEDQPHGISSFLEGTIGSNETQENGYSSSGISYDHSSFNDRVNEEQLEDEIICKAKVLDEEKTGYDQCTKMSETGKIDERGEDIFSILENIHESIEEANPVHLFDIQDKRTIPVPDQELSTKDQGDIKDFQILGKSCGVGEEKDITKNLIAQNRHTRPVEDVDEMGNFNPREPNFLPLVPEPDPEKVDLKHQMIDERKNADDWMIDCALRQVVTKLAPARKKKVALLVEAFETVMPIPKYDSRMRNNSAYAHPGRIQACS</sequence>
<dbReference type="EMBL" id="CAXHTB010000019">
    <property type="protein sequence ID" value="CAL0326240.1"/>
    <property type="molecule type" value="Genomic_DNA"/>
</dbReference>
<evidence type="ECO:0000259" key="2">
    <source>
        <dbReference type="SMART" id="SM01054"/>
    </source>
</evidence>
<accession>A0AAV1XWV3</accession>
<comment type="caution">
    <text evidence="3">The sequence shown here is derived from an EMBL/GenBank/DDBJ whole genome shotgun (WGS) entry which is preliminary data.</text>
</comment>
<feature type="region of interest" description="Disordered" evidence="1">
    <location>
        <begin position="64"/>
        <end position="101"/>
    </location>
</feature>
<dbReference type="PANTHER" id="PTHR33923">
    <property type="entry name" value="CALMODULIN-BINDING PROTEIN-RELATED"/>
    <property type="match status" value="1"/>
</dbReference>
<proteinExistence type="predicted"/>
<feature type="domain" description="Calmodulin-binding" evidence="2">
    <location>
        <begin position="625"/>
        <end position="740"/>
    </location>
</feature>
<dbReference type="Pfam" id="PF07839">
    <property type="entry name" value="CaM_binding"/>
    <property type="match status" value="1"/>
</dbReference>
<organism evidence="3 4">
    <name type="scientific">Lupinus luteus</name>
    <name type="common">European yellow lupine</name>
    <dbReference type="NCBI Taxonomy" id="3873"/>
    <lineage>
        <taxon>Eukaryota</taxon>
        <taxon>Viridiplantae</taxon>
        <taxon>Streptophyta</taxon>
        <taxon>Embryophyta</taxon>
        <taxon>Tracheophyta</taxon>
        <taxon>Spermatophyta</taxon>
        <taxon>Magnoliopsida</taxon>
        <taxon>eudicotyledons</taxon>
        <taxon>Gunneridae</taxon>
        <taxon>Pentapetalae</taxon>
        <taxon>rosids</taxon>
        <taxon>fabids</taxon>
        <taxon>Fabales</taxon>
        <taxon>Fabaceae</taxon>
        <taxon>Papilionoideae</taxon>
        <taxon>50 kb inversion clade</taxon>
        <taxon>genistoids sensu lato</taxon>
        <taxon>core genistoids</taxon>
        <taxon>Genisteae</taxon>
        <taxon>Lupinus</taxon>
    </lineage>
</organism>
<keyword evidence="4" id="KW-1185">Reference proteome</keyword>
<feature type="compositionally biased region" description="Basic and acidic residues" evidence="1">
    <location>
        <begin position="34"/>
        <end position="44"/>
    </location>
</feature>
<dbReference type="SMART" id="SM01054">
    <property type="entry name" value="CaM_binding"/>
    <property type="match status" value="1"/>
</dbReference>
<evidence type="ECO:0000313" key="3">
    <source>
        <dbReference type="EMBL" id="CAL0326240.1"/>
    </source>
</evidence>
<evidence type="ECO:0000313" key="4">
    <source>
        <dbReference type="Proteomes" id="UP001497480"/>
    </source>
</evidence>
<dbReference type="InterPro" id="IPR044681">
    <property type="entry name" value="PICBP-like"/>
</dbReference>